<proteinExistence type="inferred from homology"/>
<accession>A0ABT5QPH8</accession>
<comment type="similarity">
    <text evidence="1">Belongs to the UPF0319 family.</text>
</comment>
<dbReference type="Pfam" id="PF09829">
    <property type="entry name" value="DUF2057"/>
    <property type="match status" value="1"/>
</dbReference>
<evidence type="ECO:0000256" key="3">
    <source>
        <dbReference type="SAM" id="SignalP"/>
    </source>
</evidence>
<name>A0ABT5QPH8_9GAMM</name>
<evidence type="ECO:0000256" key="1">
    <source>
        <dbReference type="ARBA" id="ARBA00008490"/>
    </source>
</evidence>
<protein>
    <submittedName>
        <fullName evidence="4">DUF2057 domain-containing protein</fullName>
    </submittedName>
</protein>
<feature type="chain" id="PRO_5045489481" evidence="3">
    <location>
        <begin position="19"/>
        <end position="211"/>
    </location>
</feature>
<dbReference type="EMBL" id="JAJUBB010000010">
    <property type="protein sequence ID" value="MDD1782400.1"/>
    <property type="molecule type" value="Genomic_DNA"/>
</dbReference>
<sequence length="211" mass="23361">MRMLIAAGLLAMQGTAVAAELSADNGLEFLVINGKNVKNLSSEGDKRLELEPGNYQLVARFDDEVKRGSKTSMFTSKPFVFDITVANDDIALTIPKLKFESQAAAFFRNPEWEVENLSSGNTNKIDGVQLTGSGFGSYNNMEKAVAKYNQENGIIFEGGSPQDLEEVVVAIDEKGNVDIKGDTLTQLKLWYTKATTEEKKAFKRWMIDQDF</sequence>
<dbReference type="RefSeq" id="WP_274143042.1">
    <property type="nucleotide sequence ID" value="NZ_JAJUBB010000010.1"/>
</dbReference>
<feature type="signal peptide" evidence="3">
    <location>
        <begin position="1"/>
        <end position="18"/>
    </location>
</feature>
<dbReference type="InterPro" id="IPR018635">
    <property type="entry name" value="UPF0319"/>
</dbReference>
<evidence type="ECO:0000313" key="5">
    <source>
        <dbReference type="Proteomes" id="UP001149821"/>
    </source>
</evidence>
<evidence type="ECO:0000256" key="2">
    <source>
        <dbReference type="ARBA" id="ARBA00022729"/>
    </source>
</evidence>
<dbReference type="PANTHER" id="PTHR38108:SF1">
    <property type="entry name" value="UPF0319 PROTEIN YCCT"/>
    <property type="match status" value="1"/>
</dbReference>
<organism evidence="4 5">
    <name type="scientific">Enterovibrio qingdaonensis</name>
    <dbReference type="NCBI Taxonomy" id="2899818"/>
    <lineage>
        <taxon>Bacteria</taxon>
        <taxon>Pseudomonadati</taxon>
        <taxon>Pseudomonadota</taxon>
        <taxon>Gammaproteobacteria</taxon>
        <taxon>Vibrionales</taxon>
        <taxon>Vibrionaceae</taxon>
        <taxon>Enterovibrio</taxon>
    </lineage>
</organism>
<comment type="caution">
    <text evidence="4">The sequence shown here is derived from an EMBL/GenBank/DDBJ whole genome shotgun (WGS) entry which is preliminary data.</text>
</comment>
<gene>
    <name evidence="4" type="ORF">LRP49_14605</name>
</gene>
<reference evidence="4" key="1">
    <citation type="submission" date="2021-12" db="EMBL/GenBank/DDBJ databases">
        <title>Enterovibrio ZSDZ35 sp. nov. and Enterovibrio ZSDZ42 sp. nov., isolated from coastal seawater in Qingdao.</title>
        <authorList>
            <person name="Zhang P."/>
        </authorList>
    </citation>
    <scope>NUCLEOTIDE SEQUENCE</scope>
    <source>
        <strain evidence="4">ZSDZ35</strain>
    </source>
</reference>
<keyword evidence="2 3" id="KW-0732">Signal</keyword>
<dbReference type="Proteomes" id="UP001149821">
    <property type="component" value="Unassembled WGS sequence"/>
</dbReference>
<dbReference type="PANTHER" id="PTHR38108">
    <property type="entry name" value="UPF0319 PROTEIN YCCT"/>
    <property type="match status" value="1"/>
</dbReference>
<evidence type="ECO:0000313" key="4">
    <source>
        <dbReference type="EMBL" id="MDD1782400.1"/>
    </source>
</evidence>
<keyword evidence="5" id="KW-1185">Reference proteome</keyword>